<keyword evidence="4" id="KW-0249">Electron transport</keyword>
<dbReference type="InterPro" id="IPR051233">
    <property type="entry name" value="Desulfoferrodoxin_SOR"/>
</dbReference>
<dbReference type="PANTHER" id="PTHR36541">
    <property type="entry name" value="SUPEROXIDE REDUCTASE-RELATED"/>
    <property type="match status" value="1"/>
</dbReference>
<comment type="similarity">
    <text evidence="1">Belongs to the desulfoferrodoxin family.</text>
</comment>
<evidence type="ECO:0000313" key="8">
    <source>
        <dbReference type="EMBL" id="KKL16221.1"/>
    </source>
</evidence>
<proteinExistence type="inferred from homology"/>
<keyword evidence="2" id="KW-0813">Transport</keyword>
<evidence type="ECO:0000256" key="4">
    <source>
        <dbReference type="ARBA" id="ARBA00022982"/>
    </source>
</evidence>
<dbReference type="SUPFAM" id="SSF49367">
    <property type="entry name" value="Superoxide reductase-like"/>
    <property type="match status" value="1"/>
</dbReference>
<dbReference type="GO" id="GO:0005506">
    <property type="term" value="F:iron ion binding"/>
    <property type="evidence" value="ECO:0007669"/>
    <property type="project" value="InterPro"/>
</dbReference>
<keyword evidence="5" id="KW-0408">Iron</keyword>
<dbReference type="AlphaFoldDB" id="A0A0F9DEQ5"/>
<dbReference type="EMBL" id="LAZR01039751">
    <property type="protein sequence ID" value="KKL16221.1"/>
    <property type="molecule type" value="Genomic_DNA"/>
</dbReference>
<accession>A0A0F9DEQ5</accession>
<evidence type="ECO:0000256" key="5">
    <source>
        <dbReference type="ARBA" id="ARBA00023004"/>
    </source>
</evidence>
<dbReference type="InterPro" id="IPR002742">
    <property type="entry name" value="Desulfoferrodoxin_Fe-bd_dom"/>
</dbReference>
<dbReference type="InterPro" id="IPR036073">
    <property type="entry name" value="Desulfoferrodoxin_Fe-bd_dom_sf"/>
</dbReference>
<evidence type="ECO:0000256" key="3">
    <source>
        <dbReference type="ARBA" id="ARBA00022723"/>
    </source>
</evidence>
<keyword evidence="3" id="KW-0479">Metal-binding</keyword>
<dbReference type="Pfam" id="PF01880">
    <property type="entry name" value="Desulfoferrodox"/>
    <property type="match status" value="1"/>
</dbReference>
<protein>
    <recommendedName>
        <fullName evidence="7">Desulfoferrodoxin ferrous iron-binding domain-containing protein</fullName>
    </recommendedName>
</protein>
<evidence type="ECO:0000256" key="1">
    <source>
        <dbReference type="ARBA" id="ARBA00005941"/>
    </source>
</evidence>
<evidence type="ECO:0000256" key="2">
    <source>
        <dbReference type="ARBA" id="ARBA00022448"/>
    </source>
</evidence>
<dbReference type="Gene3D" id="2.60.40.730">
    <property type="entry name" value="SOR catalytic domain"/>
    <property type="match status" value="1"/>
</dbReference>
<name>A0A0F9DEQ5_9ZZZZ</name>
<dbReference type="NCBIfam" id="TIGR00332">
    <property type="entry name" value="neela_ferrous"/>
    <property type="match status" value="1"/>
</dbReference>
<gene>
    <name evidence="8" type="ORF">LCGC14_2497730</name>
</gene>
<organism evidence="8">
    <name type="scientific">marine sediment metagenome</name>
    <dbReference type="NCBI Taxonomy" id="412755"/>
    <lineage>
        <taxon>unclassified sequences</taxon>
        <taxon>metagenomes</taxon>
        <taxon>ecological metagenomes</taxon>
    </lineage>
</organism>
<sequence>MANEKDLLAGVNVPEDINNPTDTEKKHLPVIDAHDSASIGEPITVTVEVGKLLKHPNEPAHHIEWLDLYEDKLYLARADFTGGKVNPKVTFEICLKKGGTLRAFACCNLHGVWEGDRKINIV</sequence>
<comment type="caution">
    <text evidence="8">The sequence shown here is derived from an EMBL/GenBank/DDBJ whole genome shotgun (WGS) entry which is preliminary data.</text>
</comment>
<reference evidence="8" key="1">
    <citation type="journal article" date="2015" name="Nature">
        <title>Complex archaea that bridge the gap between prokaryotes and eukaryotes.</title>
        <authorList>
            <person name="Spang A."/>
            <person name="Saw J.H."/>
            <person name="Jorgensen S.L."/>
            <person name="Zaremba-Niedzwiedzka K."/>
            <person name="Martijn J."/>
            <person name="Lind A.E."/>
            <person name="van Eijk R."/>
            <person name="Schleper C."/>
            <person name="Guy L."/>
            <person name="Ettema T.J."/>
        </authorList>
    </citation>
    <scope>NUCLEOTIDE SEQUENCE</scope>
</reference>
<evidence type="ECO:0000259" key="7">
    <source>
        <dbReference type="Pfam" id="PF01880"/>
    </source>
</evidence>
<feature type="region of interest" description="Disordered" evidence="6">
    <location>
        <begin position="1"/>
        <end position="25"/>
    </location>
</feature>
<feature type="domain" description="Desulfoferrodoxin ferrous iron-binding" evidence="7">
    <location>
        <begin position="21"/>
        <end position="115"/>
    </location>
</feature>
<dbReference type="PANTHER" id="PTHR36541:SF1">
    <property type="entry name" value="SUPEROXIDE REDUCTASE-RELATED"/>
    <property type="match status" value="1"/>
</dbReference>
<evidence type="ECO:0000256" key="6">
    <source>
        <dbReference type="SAM" id="MobiDB-lite"/>
    </source>
</evidence>
<dbReference type="GO" id="GO:0016491">
    <property type="term" value="F:oxidoreductase activity"/>
    <property type="evidence" value="ECO:0007669"/>
    <property type="project" value="InterPro"/>
</dbReference>